<feature type="transmembrane region" description="Helical" evidence="7">
    <location>
        <begin position="52"/>
        <end position="77"/>
    </location>
</feature>
<evidence type="ECO:0000256" key="3">
    <source>
        <dbReference type="ARBA" id="ARBA00022475"/>
    </source>
</evidence>
<feature type="transmembrane region" description="Helical" evidence="7">
    <location>
        <begin position="322"/>
        <end position="340"/>
    </location>
</feature>
<feature type="transmembrane region" description="Helical" evidence="7">
    <location>
        <begin position="20"/>
        <end position="45"/>
    </location>
</feature>
<reference evidence="9 10" key="1">
    <citation type="submission" date="2018-07" db="EMBL/GenBank/DDBJ databases">
        <title>Genomic Encyclopedia of Type Strains, Phase III (KMG-III): the genomes of soil and plant-associated and newly described type strains.</title>
        <authorList>
            <person name="Whitman W."/>
        </authorList>
    </citation>
    <scope>NUCLEOTIDE SEQUENCE [LARGE SCALE GENOMIC DNA]</scope>
    <source>
        <strain evidence="9 10">CECT 8333</strain>
    </source>
</reference>
<feature type="transmembrane region" description="Helical" evidence="7">
    <location>
        <begin position="170"/>
        <end position="195"/>
    </location>
</feature>
<accession>A0A369BJ92</accession>
<dbReference type="CDD" id="cd06173">
    <property type="entry name" value="MFS_MefA_like"/>
    <property type="match status" value="1"/>
</dbReference>
<dbReference type="InterPro" id="IPR011701">
    <property type="entry name" value="MFS"/>
</dbReference>
<evidence type="ECO:0000256" key="4">
    <source>
        <dbReference type="ARBA" id="ARBA00022692"/>
    </source>
</evidence>
<organism evidence="9 10">
    <name type="scientific">Fontibacillus phaseoli</name>
    <dbReference type="NCBI Taxonomy" id="1416533"/>
    <lineage>
        <taxon>Bacteria</taxon>
        <taxon>Bacillati</taxon>
        <taxon>Bacillota</taxon>
        <taxon>Bacilli</taxon>
        <taxon>Bacillales</taxon>
        <taxon>Paenibacillaceae</taxon>
        <taxon>Fontibacillus</taxon>
    </lineage>
</organism>
<dbReference type="InterPro" id="IPR020846">
    <property type="entry name" value="MFS_dom"/>
</dbReference>
<evidence type="ECO:0000256" key="5">
    <source>
        <dbReference type="ARBA" id="ARBA00022989"/>
    </source>
</evidence>
<dbReference type="Proteomes" id="UP000253090">
    <property type="component" value="Unassembled WGS sequence"/>
</dbReference>
<evidence type="ECO:0000259" key="8">
    <source>
        <dbReference type="PROSITE" id="PS50850"/>
    </source>
</evidence>
<comment type="caution">
    <text evidence="9">The sequence shown here is derived from an EMBL/GenBank/DDBJ whole genome shotgun (WGS) entry which is preliminary data.</text>
</comment>
<name>A0A369BJ92_9BACL</name>
<evidence type="ECO:0000256" key="6">
    <source>
        <dbReference type="ARBA" id="ARBA00023136"/>
    </source>
</evidence>
<keyword evidence="6 7" id="KW-0472">Membrane</keyword>
<proteinExistence type="predicted"/>
<keyword evidence="4 7" id="KW-0812">Transmembrane</keyword>
<dbReference type="AlphaFoldDB" id="A0A369BJ92"/>
<dbReference type="SUPFAM" id="SSF103473">
    <property type="entry name" value="MFS general substrate transporter"/>
    <property type="match status" value="1"/>
</dbReference>
<sequence length="415" mass="45668">MFNWVEIAGMSKLLRNRFLIGILLSMTFLQLGIWVRNFAVLLFVMEKTSGSALAVSLISVAEFAPIFIFSFIGGVWADRWKPKKTMVWCDIGSAVSVAFVLVALLFGTWKAVFLATLVSSILSQFSQPSSMKLFKRQVPEEQLQTGMSMFQSVIAVFTLLGPILGTLCYYQFGISISIGLVSVCFFLSAAVLSFLPADTKLVKKEHSNDMRIEMVQGLKYIREKRILLLLGTCFCFTGLGVGFIQPLGIFLITDRLGLPKEDLQWLLSLNGMGMILGGALTVMLSNVMQARSLLAIGLAVNALCMAVSGLSTFMWLTFLAQFFIGMVTPGFQVAVQTLILKNTEQSYVGRVNGILSPLFMGSMLITMSMSGWLKDQLSVTVMYLLAGAFFGFGLLIIAPLFRKEPLAEIKSVNTL</sequence>
<keyword evidence="2" id="KW-0813">Transport</keyword>
<feature type="transmembrane region" description="Helical" evidence="7">
    <location>
        <begin position="226"/>
        <end position="253"/>
    </location>
</feature>
<evidence type="ECO:0000256" key="1">
    <source>
        <dbReference type="ARBA" id="ARBA00004651"/>
    </source>
</evidence>
<evidence type="ECO:0000313" key="9">
    <source>
        <dbReference type="EMBL" id="RCX21672.1"/>
    </source>
</evidence>
<dbReference type="PROSITE" id="PS50850">
    <property type="entry name" value="MFS"/>
    <property type="match status" value="1"/>
</dbReference>
<feature type="transmembrane region" description="Helical" evidence="7">
    <location>
        <begin position="379"/>
        <end position="401"/>
    </location>
</feature>
<dbReference type="GO" id="GO:0005886">
    <property type="term" value="C:plasma membrane"/>
    <property type="evidence" value="ECO:0007669"/>
    <property type="project" value="UniProtKB-SubCell"/>
</dbReference>
<dbReference type="PANTHER" id="PTHR43266:SF8">
    <property type="entry name" value="MACROLIDE-EFFLUX PROTEIN"/>
    <property type="match status" value="1"/>
</dbReference>
<evidence type="ECO:0000313" key="10">
    <source>
        <dbReference type="Proteomes" id="UP000253090"/>
    </source>
</evidence>
<feature type="transmembrane region" description="Helical" evidence="7">
    <location>
        <begin position="265"/>
        <end position="286"/>
    </location>
</feature>
<feature type="transmembrane region" description="Helical" evidence="7">
    <location>
        <begin position="97"/>
        <end position="122"/>
    </location>
</feature>
<protein>
    <submittedName>
        <fullName evidence="9">Putative MFS family arabinose efflux permease</fullName>
    </submittedName>
</protein>
<feature type="domain" description="Major facilitator superfamily (MFS) profile" evidence="8">
    <location>
        <begin position="226"/>
        <end position="415"/>
    </location>
</feature>
<dbReference type="PANTHER" id="PTHR43266">
    <property type="entry name" value="MACROLIDE-EFFLUX PROTEIN"/>
    <property type="match status" value="1"/>
</dbReference>
<gene>
    <name evidence="9" type="ORF">DFP94_102427</name>
</gene>
<dbReference type="GO" id="GO:0022857">
    <property type="term" value="F:transmembrane transporter activity"/>
    <property type="evidence" value="ECO:0007669"/>
    <property type="project" value="InterPro"/>
</dbReference>
<dbReference type="InterPro" id="IPR036259">
    <property type="entry name" value="MFS_trans_sf"/>
</dbReference>
<dbReference type="Pfam" id="PF07690">
    <property type="entry name" value="MFS_1"/>
    <property type="match status" value="1"/>
</dbReference>
<keyword evidence="10" id="KW-1185">Reference proteome</keyword>
<dbReference type="EMBL" id="QPJW01000002">
    <property type="protein sequence ID" value="RCX21672.1"/>
    <property type="molecule type" value="Genomic_DNA"/>
</dbReference>
<comment type="subcellular location">
    <subcellularLocation>
        <location evidence="1">Cell membrane</location>
        <topology evidence="1">Multi-pass membrane protein</topology>
    </subcellularLocation>
</comment>
<feature type="transmembrane region" description="Helical" evidence="7">
    <location>
        <begin position="352"/>
        <end position="373"/>
    </location>
</feature>
<feature type="transmembrane region" description="Helical" evidence="7">
    <location>
        <begin position="293"/>
        <end position="316"/>
    </location>
</feature>
<keyword evidence="5 7" id="KW-1133">Transmembrane helix</keyword>
<evidence type="ECO:0000256" key="7">
    <source>
        <dbReference type="SAM" id="Phobius"/>
    </source>
</evidence>
<dbReference type="Gene3D" id="1.20.1250.20">
    <property type="entry name" value="MFS general substrate transporter like domains"/>
    <property type="match status" value="2"/>
</dbReference>
<keyword evidence="3" id="KW-1003">Cell membrane</keyword>
<evidence type="ECO:0000256" key="2">
    <source>
        <dbReference type="ARBA" id="ARBA00022448"/>
    </source>
</evidence>